<evidence type="ECO:0000259" key="1">
    <source>
        <dbReference type="Pfam" id="PF01323"/>
    </source>
</evidence>
<protein>
    <submittedName>
        <fullName evidence="2">DsbA family protein</fullName>
    </submittedName>
</protein>
<dbReference type="InterPro" id="IPR051924">
    <property type="entry name" value="GST_Kappa/NadH"/>
</dbReference>
<dbReference type="PANTHER" id="PTHR42943:SF2">
    <property type="entry name" value="GLUTATHIONE S-TRANSFERASE KAPPA 1"/>
    <property type="match status" value="1"/>
</dbReference>
<dbReference type="InterPro" id="IPR036249">
    <property type="entry name" value="Thioredoxin-like_sf"/>
</dbReference>
<dbReference type="InterPro" id="IPR001853">
    <property type="entry name" value="DSBA-like_thioredoxin_dom"/>
</dbReference>
<dbReference type="PANTHER" id="PTHR42943">
    <property type="entry name" value="GLUTATHIONE S-TRANSFERASE KAPPA"/>
    <property type="match status" value="1"/>
</dbReference>
<dbReference type="GO" id="GO:0016491">
    <property type="term" value="F:oxidoreductase activity"/>
    <property type="evidence" value="ECO:0007669"/>
    <property type="project" value="InterPro"/>
</dbReference>
<evidence type="ECO:0000313" key="3">
    <source>
        <dbReference type="Proteomes" id="UP001217500"/>
    </source>
</evidence>
<organism evidence="2 3">
    <name type="scientific">Gimibacter soli</name>
    <dbReference type="NCBI Taxonomy" id="3024400"/>
    <lineage>
        <taxon>Bacteria</taxon>
        <taxon>Pseudomonadati</taxon>
        <taxon>Pseudomonadota</taxon>
        <taxon>Alphaproteobacteria</taxon>
        <taxon>Kordiimonadales</taxon>
        <taxon>Temperatibacteraceae</taxon>
        <taxon>Gimibacter</taxon>
    </lineage>
</organism>
<dbReference type="KEGG" id="gso:PH603_15020"/>
<reference evidence="2" key="1">
    <citation type="submission" date="2023-01" db="EMBL/GenBank/DDBJ databases">
        <title>The genome sequence of Kordiimonadaceae bacterium 6D33.</title>
        <authorList>
            <person name="Liu Y."/>
        </authorList>
    </citation>
    <scope>NUCLEOTIDE SEQUENCE</scope>
    <source>
        <strain evidence="2">6D33</strain>
    </source>
</reference>
<evidence type="ECO:0000313" key="2">
    <source>
        <dbReference type="EMBL" id="WCL53848.1"/>
    </source>
</evidence>
<sequence>MQRPKVWLRRQVYRLLTSSRRRGFRRWSAERRRRRDGRAHRIAYFHRFGDPTSALMVGLVAALRERYDIEVELMPVGAPELAVAPEPERLIAYARLDAARLARKFGLGFTDPGHAPDAALMARATAILVAALSGPDPLTATTAVDKAVWSGDAVALDELAHRHGEASAEATAKAVAEGTERRNGLGHFQAGSIHYGGEWYWGADRLHYLEARLDGLKVRRQGREGAAPLAPALLETQARGDARGVVLEIYPSLRSPYTWIAMERAFALAERWGATPEIRFVLPMVMRNLPVPPRKGRYFLVDTKREAERLGLPFGNICDPVGRPTERGLAVLHHAILAGKGRDFLISFLKGVWAEGIDAGSDAGLKRIAARAGIDWSAVEAALADDSWRKVAEMNRARLLSLGLWGVPSFHVGDLAVWGQDRLWLVEEELARIAAKGEGMA</sequence>
<dbReference type="Pfam" id="PF01323">
    <property type="entry name" value="DSBA"/>
    <property type="match status" value="1"/>
</dbReference>
<feature type="domain" description="DSBA-like thioredoxin" evidence="1">
    <location>
        <begin position="247"/>
        <end position="430"/>
    </location>
</feature>
<name>A0AAF0BGT4_9PROT</name>
<accession>A0AAF0BGT4</accession>
<dbReference type="SUPFAM" id="SSF52833">
    <property type="entry name" value="Thioredoxin-like"/>
    <property type="match status" value="2"/>
</dbReference>
<dbReference type="AlphaFoldDB" id="A0AAF0BGT4"/>
<dbReference type="RefSeq" id="WP_289503497.1">
    <property type="nucleotide sequence ID" value="NZ_CP116805.1"/>
</dbReference>
<proteinExistence type="predicted"/>
<dbReference type="Gene3D" id="3.40.30.10">
    <property type="entry name" value="Glutaredoxin"/>
    <property type="match status" value="2"/>
</dbReference>
<gene>
    <name evidence="2" type="ORF">PH603_15020</name>
</gene>
<dbReference type="Proteomes" id="UP001217500">
    <property type="component" value="Chromosome"/>
</dbReference>
<keyword evidence="3" id="KW-1185">Reference proteome</keyword>
<dbReference type="EMBL" id="CP116805">
    <property type="protein sequence ID" value="WCL53848.1"/>
    <property type="molecule type" value="Genomic_DNA"/>
</dbReference>